<comment type="pathway">
    <text evidence="1">Amino-acid degradation; L-arginine degradation via ADI pathway; carbamoyl phosphate from L-arginine: step 1/2.</text>
</comment>
<dbReference type="Gene3D" id="3.75.10.10">
    <property type="entry name" value="L-arginine/glycine Amidinotransferase, Chain A"/>
    <property type="match status" value="1"/>
</dbReference>
<evidence type="ECO:0000256" key="3">
    <source>
        <dbReference type="ARBA" id="ARBA00049429"/>
    </source>
</evidence>
<comment type="caution">
    <text evidence="4">The sequence shown here is derived from an EMBL/GenBank/DDBJ whole genome shotgun (WGS) entry which is preliminary data.</text>
</comment>
<dbReference type="GO" id="GO:0016990">
    <property type="term" value="F:arginine deiminase activity"/>
    <property type="evidence" value="ECO:0007669"/>
    <property type="project" value="UniProtKB-EC"/>
</dbReference>
<dbReference type="GO" id="GO:0019546">
    <property type="term" value="P:L-arginine deiminase pathway"/>
    <property type="evidence" value="ECO:0007669"/>
    <property type="project" value="TreeGrafter"/>
</dbReference>
<organism evidence="4 5">
    <name type="scientific">Marivirga atlantica</name>
    <dbReference type="NCBI Taxonomy" id="1548457"/>
    <lineage>
        <taxon>Bacteria</taxon>
        <taxon>Pseudomonadati</taxon>
        <taxon>Bacteroidota</taxon>
        <taxon>Cytophagia</taxon>
        <taxon>Cytophagales</taxon>
        <taxon>Marivirgaceae</taxon>
        <taxon>Marivirga</taxon>
    </lineage>
</organism>
<accession>A0A937AKJ8</accession>
<evidence type="ECO:0000256" key="1">
    <source>
        <dbReference type="ARBA" id="ARBA00005213"/>
    </source>
</evidence>
<proteinExistence type="predicted"/>
<dbReference type="AlphaFoldDB" id="A0A937AKJ8"/>
<dbReference type="EC" id="3.5.3.6" evidence="2"/>
<dbReference type="Pfam" id="PF19420">
    <property type="entry name" value="DDAH_eukar"/>
    <property type="match status" value="1"/>
</dbReference>
<dbReference type="SUPFAM" id="SSF55909">
    <property type="entry name" value="Pentein"/>
    <property type="match status" value="1"/>
</dbReference>
<comment type="catalytic activity">
    <reaction evidence="3">
        <text>L-arginine + H2O = L-citrulline + NH4(+)</text>
        <dbReference type="Rhea" id="RHEA:19597"/>
        <dbReference type="ChEBI" id="CHEBI:15377"/>
        <dbReference type="ChEBI" id="CHEBI:28938"/>
        <dbReference type="ChEBI" id="CHEBI:32682"/>
        <dbReference type="ChEBI" id="CHEBI:57743"/>
        <dbReference type="EC" id="3.5.3.6"/>
    </reaction>
</comment>
<dbReference type="Proteomes" id="UP000642920">
    <property type="component" value="Unassembled WGS sequence"/>
</dbReference>
<dbReference type="RefSeq" id="WP_201917953.1">
    <property type="nucleotide sequence ID" value="NZ_JAERQG010000001.1"/>
</dbReference>
<dbReference type="PANTHER" id="PTHR47271">
    <property type="entry name" value="ARGININE DEIMINASE"/>
    <property type="match status" value="1"/>
</dbReference>
<evidence type="ECO:0000256" key="2">
    <source>
        <dbReference type="ARBA" id="ARBA00012171"/>
    </source>
</evidence>
<sequence>MIKLSVVDETSPLEAVILGTAQGVGDVPKLEDAYDPKSKEHIAAGTYPKEKDMVQEMDAFAKVLEKHGVKVYRPEIIPDYNQIFSRDIGFVIDDKFIKPRILKDRDEEIQGIQYVIDQMDPAQVLQMPEGAHAEGGDVMPWKDHLFVGYSEAEDYEKYIVARTNRAGLEFLQEQFPNKKVKGFQLNKSDDNAKENALHLDCCFQPIGTNMAIIYKGGFKYEEDYNYLVNYFGEENLIHITKDEMYEMNSNVFSISPNVVVLEQGFDRLAKILEDKGFTVERVPYAEISKMEGLLRCSTLPLHRKNSN</sequence>
<dbReference type="EMBL" id="JAERQG010000001">
    <property type="protein sequence ID" value="MBL0764412.1"/>
    <property type="molecule type" value="Genomic_DNA"/>
</dbReference>
<evidence type="ECO:0000313" key="5">
    <source>
        <dbReference type="Proteomes" id="UP000642920"/>
    </source>
</evidence>
<reference evidence="4" key="1">
    <citation type="submission" date="2021-01" db="EMBL/GenBank/DDBJ databases">
        <title>Marivirga sp. nov., isolated from intertidal surface sediments.</title>
        <authorList>
            <person name="Zhang M."/>
        </authorList>
    </citation>
    <scope>NUCLEOTIDE SEQUENCE</scope>
    <source>
        <strain evidence="4">SM1354</strain>
    </source>
</reference>
<name>A0A937AKJ8_9BACT</name>
<gene>
    <name evidence="4" type="ORF">JKP34_04050</name>
</gene>
<dbReference type="PANTHER" id="PTHR47271:SF2">
    <property type="entry name" value="ARGININE DEIMINASE"/>
    <property type="match status" value="1"/>
</dbReference>
<keyword evidence="5" id="KW-1185">Reference proteome</keyword>
<evidence type="ECO:0000313" key="4">
    <source>
        <dbReference type="EMBL" id="MBL0764412.1"/>
    </source>
</evidence>
<protein>
    <recommendedName>
        <fullName evidence="2">arginine deiminase</fullName>
        <ecNumber evidence="2">3.5.3.6</ecNumber>
    </recommendedName>
</protein>